<feature type="transmembrane region" description="Helical" evidence="4">
    <location>
        <begin position="144"/>
        <end position="163"/>
    </location>
</feature>
<feature type="transmembrane region" description="Helical" evidence="4">
    <location>
        <begin position="65"/>
        <end position="85"/>
    </location>
</feature>
<organism evidence="7 8">
    <name type="scientific">Ornithinimicrobium faecis</name>
    <dbReference type="NCBI Taxonomy" id="2934158"/>
    <lineage>
        <taxon>Bacteria</taxon>
        <taxon>Bacillati</taxon>
        <taxon>Actinomycetota</taxon>
        <taxon>Actinomycetes</taxon>
        <taxon>Micrococcales</taxon>
        <taxon>Ornithinimicrobiaceae</taxon>
        <taxon>Ornithinimicrobium</taxon>
    </lineage>
</organism>
<evidence type="ECO:0000313" key="7">
    <source>
        <dbReference type="EMBL" id="USQ81205.1"/>
    </source>
</evidence>
<feature type="transmembrane region" description="Helical" evidence="4">
    <location>
        <begin position="113"/>
        <end position="132"/>
    </location>
</feature>
<keyword evidence="1" id="KW-0808">Transferase</keyword>
<keyword evidence="4" id="KW-1133">Transmembrane helix</keyword>
<feature type="domain" description="Signal transduction histidine kinase subgroup 3 dimerisation and phosphoacceptor" evidence="6">
    <location>
        <begin position="197"/>
        <end position="258"/>
    </location>
</feature>
<evidence type="ECO:0000256" key="3">
    <source>
        <dbReference type="ARBA" id="ARBA00023012"/>
    </source>
</evidence>
<dbReference type="PANTHER" id="PTHR24421:SF59">
    <property type="entry name" value="OXYGEN SENSOR HISTIDINE KINASE NREB"/>
    <property type="match status" value="1"/>
</dbReference>
<name>A0ABY4YWT5_9MICO</name>
<keyword evidence="8" id="KW-1185">Reference proteome</keyword>
<keyword evidence="4" id="KW-0472">Membrane</keyword>
<feature type="transmembrane region" description="Helical" evidence="4">
    <location>
        <begin position="37"/>
        <end position="58"/>
    </location>
</feature>
<keyword evidence="4" id="KW-0812">Transmembrane</keyword>
<dbReference type="InterPro" id="IPR003594">
    <property type="entry name" value="HATPase_dom"/>
</dbReference>
<evidence type="ECO:0000259" key="6">
    <source>
        <dbReference type="Pfam" id="PF07730"/>
    </source>
</evidence>
<dbReference type="Proteomes" id="UP001056455">
    <property type="component" value="Chromosome"/>
</dbReference>
<accession>A0ABY4YWT5</accession>
<dbReference type="Pfam" id="PF02518">
    <property type="entry name" value="HATPase_c"/>
    <property type="match status" value="1"/>
</dbReference>
<dbReference type="InterPro" id="IPR050482">
    <property type="entry name" value="Sensor_HK_TwoCompSys"/>
</dbReference>
<dbReference type="SUPFAM" id="SSF55874">
    <property type="entry name" value="ATPase domain of HSP90 chaperone/DNA topoisomerase II/histidine kinase"/>
    <property type="match status" value="1"/>
</dbReference>
<dbReference type="Pfam" id="PF07730">
    <property type="entry name" value="HisKA_3"/>
    <property type="match status" value="1"/>
</dbReference>
<feature type="domain" description="Histidine kinase/HSP90-like ATPase" evidence="5">
    <location>
        <begin position="293"/>
        <end position="378"/>
    </location>
</feature>
<dbReference type="GO" id="GO:0016301">
    <property type="term" value="F:kinase activity"/>
    <property type="evidence" value="ECO:0007669"/>
    <property type="project" value="UniProtKB-KW"/>
</dbReference>
<proteinExistence type="predicted"/>
<dbReference type="InterPro" id="IPR036890">
    <property type="entry name" value="HATPase_C_sf"/>
</dbReference>
<keyword evidence="3" id="KW-0902">Two-component regulatory system</keyword>
<evidence type="ECO:0000256" key="1">
    <source>
        <dbReference type="ARBA" id="ARBA00022679"/>
    </source>
</evidence>
<dbReference type="CDD" id="cd16917">
    <property type="entry name" value="HATPase_UhpB-NarQ-NarX-like"/>
    <property type="match status" value="1"/>
</dbReference>
<dbReference type="Gene3D" id="1.20.5.1930">
    <property type="match status" value="1"/>
</dbReference>
<reference evidence="7" key="1">
    <citation type="submission" date="2022-06" db="EMBL/GenBank/DDBJ databases">
        <title>Ornithinimicrobium HY1793.</title>
        <authorList>
            <person name="Huang Y."/>
        </authorList>
    </citation>
    <scope>NUCLEOTIDE SEQUENCE</scope>
    <source>
        <strain evidence="7">HY1793</strain>
    </source>
</reference>
<dbReference type="RefSeq" id="WP_252594589.1">
    <property type="nucleotide sequence ID" value="NZ_CP099489.1"/>
</dbReference>
<sequence length="392" mass="41386">MERRGSMEIWAALSLLVVCVLVGTVEGAMVWDRASGGYFAGWLAIFVLFLVLLGVAAARRTPATAIGRLALVAPAVLAASAVALLSPNPGGMSLILLVFGTAICAHHLDLRLIAIVISWNALVIVAALSGVGPLVEGSAPIPELALATMLYTLLQVASAVMVWSQERVAEALRDVTVAHVELQSTSALLAESSQAQERLRISRELHDVLGHQLTVLSVELEVATHQVDGPAREHVVRARTLAKELLGDVRSVVGTERERSFDLPSALARVAQEVPHPRVHLDIDPALDVGDGHSTTLVRAVQEVTTNTIRHAEAENLWISLASADGIVRLEARDDGRGAHRLTAGHGLNGLRERVEAQGGRLDIAGSPGFKVLVELPAALPVDGPVGVSVPA</sequence>
<gene>
    <name evidence="7" type="ORF">NF556_06050</name>
</gene>
<evidence type="ECO:0000256" key="2">
    <source>
        <dbReference type="ARBA" id="ARBA00022777"/>
    </source>
</evidence>
<evidence type="ECO:0000256" key="4">
    <source>
        <dbReference type="SAM" id="Phobius"/>
    </source>
</evidence>
<dbReference type="PANTHER" id="PTHR24421">
    <property type="entry name" value="NITRATE/NITRITE SENSOR PROTEIN NARX-RELATED"/>
    <property type="match status" value="1"/>
</dbReference>
<evidence type="ECO:0000259" key="5">
    <source>
        <dbReference type="Pfam" id="PF02518"/>
    </source>
</evidence>
<dbReference type="InterPro" id="IPR011712">
    <property type="entry name" value="Sig_transdc_His_kin_sub3_dim/P"/>
</dbReference>
<dbReference type="Gene3D" id="3.30.565.10">
    <property type="entry name" value="Histidine kinase-like ATPase, C-terminal domain"/>
    <property type="match status" value="1"/>
</dbReference>
<dbReference type="EMBL" id="CP099489">
    <property type="protein sequence ID" value="USQ81205.1"/>
    <property type="molecule type" value="Genomic_DNA"/>
</dbReference>
<keyword evidence="2 7" id="KW-0418">Kinase</keyword>
<evidence type="ECO:0000313" key="8">
    <source>
        <dbReference type="Proteomes" id="UP001056455"/>
    </source>
</evidence>
<protein>
    <submittedName>
        <fullName evidence="7">Histidine kinase</fullName>
    </submittedName>
</protein>
<feature type="transmembrane region" description="Helical" evidence="4">
    <location>
        <begin position="91"/>
        <end position="108"/>
    </location>
</feature>